<dbReference type="EMBL" id="CANHGI010000002">
    <property type="protein sequence ID" value="CAI5443598.1"/>
    <property type="molecule type" value="Genomic_DNA"/>
</dbReference>
<sequence>MKEEMKKVYPPYLNSYDTAKTLFDQLDRENAKFHTFCKAKESNPDFRRLKLNDLMVKPVQRLPSVILLLKEMLKKSESSRLKSSAEEAAKSVDEVLKIANKTRERNDHLIQHMSKFTDIENVPPHLVASNRMFIRDMTVNPIASTAPRLQQFNQMKLFLFHDVLLITKIRSQKNTMQRFARHASFVSLHSRTRRPYKYIEQIPLSSMRSGLKIRAPDNFWRGIENMPFAPPGSTTTTSGTAPKNEPILWCMIHRDLEGGDTETLFEADTEEEVVEFFDDIHIKTLSNFGRYFYSGECQPSTVLSEHVAELAMRYFRRQLMATHQHGSATNVSFSERTPRHHHHDHYHHHHNDNPFAAPNPQQSQSKMRRAFSNAQITLATTFGFSRPFQSRTNLSQINENSSMMASPRVSCDPAALANMTSVGGMRNAESESTPKRGIRARLTSATFLNRTLNRNQTLRRQTVFSSHSEMEPALGPTCSNSAAASATMAKPPTLLPPKPQQKQRVTDI</sequence>
<evidence type="ECO:0000313" key="4">
    <source>
        <dbReference type="Proteomes" id="UP001152747"/>
    </source>
</evidence>
<dbReference type="InterPro" id="IPR026817">
    <property type="entry name" value="Ect2"/>
</dbReference>
<dbReference type="InterPro" id="IPR000219">
    <property type="entry name" value="DH_dom"/>
</dbReference>
<accession>A0A9P1IEY3</accession>
<dbReference type="GO" id="GO:0005085">
    <property type="term" value="F:guanyl-nucleotide exchange factor activity"/>
    <property type="evidence" value="ECO:0007669"/>
    <property type="project" value="InterPro"/>
</dbReference>
<dbReference type="Gene3D" id="2.30.29.30">
    <property type="entry name" value="Pleckstrin-homology domain (PH domain)/Phosphotyrosine-binding domain (PTB)"/>
    <property type="match status" value="1"/>
</dbReference>
<protein>
    <recommendedName>
        <fullName evidence="2">DH domain-containing protein</fullName>
    </recommendedName>
</protein>
<dbReference type="PROSITE" id="PS50010">
    <property type="entry name" value="DH_2"/>
    <property type="match status" value="1"/>
</dbReference>
<dbReference type="SUPFAM" id="SSF48065">
    <property type="entry name" value="DBL homology domain (DH-domain)"/>
    <property type="match status" value="1"/>
</dbReference>
<evidence type="ECO:0000259" key="2">
    <source>
        <dbReference type="PROSITE" id="PS50010"/>
    </source>
</evidence>
<proteinExistence type="predicted"/>
<feature type="domain" description="DH" evidence="2">
    <location>
        <begin position="1"/>
        <end position="102"/>
    </location>
</feature>
<dbReference type="InterPro" id="IPR049395">
    <property type="entry name" value="ECT2_PH"/>
</dbReference>
<dbReference type="AlphaFoldDB" id="A0A9P1IEY3"/>
<keyword evidence="4" id="KW-1185">Reference proteome</keyword>
<dbReference type="Pfam" id="PF21242">
    <property type="entry name" value="ECT2_PH"/>
    <property type="match status" value="1"/>
</dbReference>
<dbReference type="GO" id="GO:0005634">
    <property type="term" value="C:nucleus"/>
    <property type="evidence" value="ECO:0007669"/>
    <property type="project" value="InterPro"/>
</dbReference>
<dbReference type="InterPro" id="IPR035899">
    <property type="entry name" value="DBL_dom_sf"/>
</dbReference>
<feature type="region of interest" description="Disordered" evidence="1">
    <location>
        <begin position="465"/>
        <end position="508"/>
    </location>
</feature>
<dbReference type="Gene3D" id="1.20.900.10">
    <property type="entry name" value="Dbl homology (DH) domain"/>
    <property type="match status" value="1"/>
</dbReference>
<dbReference type="PANTHER" id="PTHR16777:SF2">
    <property type="entry name" value="PROTEIN ECT2"/>
    <property type="match status" value="1"/>
</dbReference>
<feature type="region of interest" description="Disordered" evidence="1">
    <location>
        <begin position="326"/>
        <end position="369"/>
    </location>
</feature>
<name>A0A9P1IEY3_9PELO</name>
<dbReference type="GO" id="GO:0005096">
    <property type="term" value="F:GTPase activator activity"/>
    <property type="evidence" value="ECO:0007669"/>
    <property type="project" value="InterPro"/>
</dbReference>
<dbReference type="GO" id="GO:0000281">
    <property type="term" value="P:mitotic cytokinesis"/>
    <property type="evidence" value="ECO:0007669"/>
    <property type="project" value="TreeGrafter"/>
</dbReference>
<gene>
    <name evidence="3" type="ORF">CAMP_LOCUS6235</name>
</gene>
<dbReference type="GO" id="GO:0005938">
    <property type="term" value="C:cell cortex"/>
    <property type="evidence" value="ECO:0007669"/>
    <property type="project" value="TreeGrafter"/>
</dbReference>
<feature type="compositionally biased region" description="Basic residues" evidence="1">
    <location>
        <begin position="338"/>
        <end position="350"/>
    </location>
</feature>
<dbReference type="OrthoDB" id="9997817at2759"/>
<dbReference type="PANTHER" id="PTHR16777">
    <property type="entry name" value="PROTEIN ECT2"/>
    <property type="match status" value="1"/>
</dbReference>
<feature type="compositionally biased region" description="Polar residues" evidence="1">
    <location>
        <begin position="326"/>
        <end position="335"/>
    </location>
</feature>
<evidence type="ECO:0000256" key="1">
    <source>
        <dbReference type="SAM" id="MobiDB-lite"/>
    </source>
</evidence>
<evidence type="ECO:0000313" key="3">
    <source>
        <dbReference type="EMBL" id="CAI5443598.1"/>
    </source>
</evidence>
<dbReference type="Pfam" id="PF00621">
    <property type="entry name" value="RhoGEF"/>
    <property type="match status" value="1"/>
</dbReference>
<dbReference type="GO" id="GO:0007399">
    <property type="term" value="P:nervous system development"/>
    <property type="evidence" value="ECO:0007669"/>
    <property type="project" value="TreeGrafter"/>
</dbReference>
<dbReference type="InterPro" id="IPR011993">
    <property type="entry name" value="PH-like_dom_sf"/>
</dbReference>
<comment type="caution">
    <text evidence="3">The sequence shown here is derived from an EMBL/GenBank/DDBJ whole genome shotgun (WGS) entry which is preliminary data.</text>
</comment>
<organism evidence="3 4">
    <name type="scientific">Caenorhabditis angaria</name>
    <dbReference type="NCBI Taxonomy" id="860376"/>
    <lineage>
        <taxon>Eukaryota</taxon>
        <taxon>Metazoa</taxon>
        <taxon>Ecdysozoa</taxon>
        <taxon>Nematoda</taxon>
        <taxon>Chromadorea</taxon>
        <taxon>Rhabditida</taxon>
        <taxon>Rhabditina</taxon>
        <taxon>Rhabditomorpha</taxon>
        <taxon>Rhabditoidea</taxon>
        <taxon>Rhabditidae</taxon>
        <taxon>Peloderinae</taxon>
        <taxon>Caenorhabditis</taxon>
    </lineage>
</organism>
<dbReference type="GO" id="GO:2000431">
    <property type="term" value="P:regulation of cytokinesis, actomyosin contractile ring assembly"/>
    <property type="evidence" value="ECO:0007669"/>
    <property type="project" value="InterPro"/>
</dbReference>
<reference evidence="3" key="1">
    <citation type="submission" date="2022-11" db="EMBL/GenBank/DDBJ databases">
        <authorList>
            <person name="Kikuchi T."/>
        </authorList>
    </citation>
    <scope>NUCLEOTIDE SEQUENCE</scope>
    <source>
        <strain evidence="3">PS1010</strain>
    </source>
</reference>
<dbReference type="Proteomes" id="UP001152747">
    <property type="component" value="Unassembled WGS sequence"/>
</dbReference>